<name>A0A0L7RKM8_9HYME</name>
<dbReference type="Proteomes" id="UP000053825">
    <property type="component" value="Unassembled WGS sequence"/>
</dbReference>
<dbReference type="EMBL" id="KQ414568">
    <property type="protein sequence ID" value="KOC71374.1"/>
    <property type="molecule type" value="Genomic_DNA"/>
</dbReference>
<reference evidence="1 2" key="1">
    <citation type="submission" date="2015-07" db="EMBL/GenBank/DDBJ databases">
        <title>The genome of Habropoda laboriosa.</title>
        <authorList>
            <person name="Pan H."/>
            <person name="Kapheim K."/>
        </authorList>
    </citation>
    <scope>NUCLEOTIDE SEQUENCE [LARGE SCALE GENOMIC DNA]</scope>
    <source>
        <strain evidence="1">0110345459</strain>
    </source>
</reference>
<sequence>MLVDRSERSPYEGDTLLTTNPIGLEPSTHVVTTPFSEGWKGLVDVRTVRIVMSDIPRADGTVWSFNVYVDDKGFVLDRSERSPYEGDTLLTTNPIGLEPSTHVVTTPFSEGWKGLVDVRTVRIVMSDIPRAVMFLYFRVSTVTDLIINEIIIDCCPAIEQQEVQQPDSSQNNLNVAICENQDFFRTRVPL</sequence>
<proteinExistence type="predicted"/>
<dbReference type="AlphaFoldDB" id="A0A0L7RKM8"/>
<keyword evidence="2" id="KW-1185">Reference proteome</keyword>
<evidence type="ECO:0000313" key="1">
    <source>
        <dbReference type="EMBL" id="KOC71374.1"/>
    </source>
</evidence>
<evidence type="ECO:0000313" key="2">
    <source>
        <dbReference type="Proteomes" id="UP000053825"/>
    </source>
</evidence>
<gene>
    <name evidence="1" type="ORF">WH47_02419</name>
</gene>
<organism evidence="1 2">
    <name type="scientific">Habropoda laboriosa</name>
    <dbReference type="NCBI Taxonomy" id="597456"/>
    <lineage>
        <taxon>Eukaryota</taxon>
        <taxon>Metazoa</taxon>
        <taxon>Ecdysozoa</taxon>
        <taxon>Arthropoda</taxon>
        <taxon>Hexapoda</taxon>
        <taxon>Insecta</taxon>
        <taxon>Pterygota</taxon>
        <taxon>Neoptera</taxon>
        <taxon>Endopterygota</taxon>
        <taxon>Hymenoptera</taxon>
        <taxon>Apocrita</taxon>
        <taxon>Aculeata</taxon>
        <taxon>Apoidea</taxon>
        <taxon>Anthophila</taxon>
        <taxon>Apidae</taxon>
        <taxon>Habropoda</taxon>
    </lineage>
</organism>
<accession>A0A0L7RKM8</accession>
<protein>
    <submittedName>
        <fullName evidence="1">Uncharacterized protein</fullName>
    </submittedName>
</protein>